<gene>
    <name evidence="3" type="ORF">CUB97_12325</name>
</gene>
<proteinExistence type="inferred from homology"/>
<dbReference type="Pfam" id="PF01051">
    <property type="entry name" value="Rep3_N"/>
    <property type="match status" value="1"/>
</dbReference>
<evidence type="ECO:0000259" key="2">
    <source>
        <dbReference type="Pfam" id="PF01051"/>
    </source>
</evidence>
<feature type="domain" description="Initiator Rep protein WH1" evidence="2">
    <location>
        <begin position="28"/>
        <end position="167"/>
    </location>
</feature>
<evidence type="ECO:0000313" key="3">
    <source>
        <dbReference type="EMBL" id="PJE98329.1"/>
    </source>
</evidence>
<dbReference type="RefSeq" id="WP_100190599.1">
    <property type="nucleotide sequence ID" value="NZ_PGGD01000003.1"/>
</dbReference>
<sequence length="345" mass="40211">MKKNLPALQENKDMVVSWVYTWSRQKEMSVNEQHVILRILEACQNQVRGLKIKDNMHKIEHGLWNVELTMPISDAFFSNYKVSEVKKTLLSLRERSFEYDNSETGEWWACGFIEKPEAGFKKGMMKFEVDNRLWDVFMNFTKGYREFELSKALSLPTSYSLRFYMLISGQKAPIQMTIENFRKWLGVPEDKYIKKDGTHRIDNIEARIIKPAQKELDETCPYSFEYKKIRENPKNPRSKVTHLLFSPKYIQKNRDPELEQKELQAKIGNIAGSFGLLDKDVSDYLMFNLNMTKEEINANKALFLNAQKELPNLVEHLADLKERAARAGKGIGWIINGLKGKLKGN</sequence>
<organism evidence="3 4">
    <name type="scientific">Prevotella intermedia</name>
    <dbReference type="NCBI Taxonomy" id="28131"/>
    <lineage>
        <taxon>Bacteria</taxon>
        <taxon>Pseudomonadati</taxon>
        <taxon>Bacteroidota</taxon>
        <taxon>Bacteroidia</taxon>
        <taxon>Bacteroidales</taxon>
        <taxon>Prevotellaceae</taxon>
        <taxon>Prevotella</taxon>
    </lineage>
</organism>
<dbReference type="GO" id="GO:0003887">
    <property type="term" value="F:DNA-directed DNA polymerase activity"/>
    <property type="evidence" value="ECO:0007669"/>
    <property type="project" value="InterPro"/>
</dbReference>
<dbReference type="Pfam" id="PF21205">
    <property type="entry name" value="Rep3_C"/>
    <property type="match status" value="1"/>
</dbReference>
<dbReference type="GO" id="GO:0006270">
    <property type="term" value="P:DNA replication initiation"/>
    <property type="evidence" value="ECO:0007669"/>
    <property type="project" value="InterPro"/>
</dbReference>
<dbReference type="Gene3D" id="1.10.10.10">
    <property type="entry name" value="Winged helix-like DNA-binding domain superfamily/Winged helix DNA-binding domain"/>
    <property type="match status" value="2"/>
</dbReference>
<comment type="caution">
    <text evidence="3">The sequence shown here is derived from an EMBL/GenBank/DDBJ whole genome shotgun (WGS) entry which is preliminary data.</text>
</comment>
<dbReference type="InterPro" id="IPR036390">
    <property type="entry name" value="WH_DNA-bd_sf"/>
</dbReference>
<dbReference type="EMBL" id="PGGD01000003">
    <property type="protein sequence ID" value="PJE98329.1"/>
    <property type="molecule type" value="Genomic_DNA"/>
</dbReference>
<dbReference type="AlphaFoldDB" id="A0A2M8M295"/>
<protein>
    <submittedName>
        <fullName evidence="3">Initiator Replication protein</fullName>
    </submittedName>
</protein>
<evidence type="ECO:0000313" key="4">
    <source>
        <dbReference type="Proteomes" id="UP000228641"/>
    </source>
</evidence>
<accession>A0A2M8M295</accession>
<dbReference type="InterPro" id="IPR000525">
    <property type="entry name" value="Initiator_Rep_WH1"/>
</dbReference>
<name>A0A2M8M295_PREIN</name>
<dbReference type="InterPro" id="IPR036388">
    <property type="entry name" value="WH-like_DNA-bd_sf"/>
</dbReference>
<dbReference type="SUPFAM" id="SSF46785">
    <property type="entry name" value="Winged helix' DNA-binding domain"/>
    <property type="match status" value="1"/>
</dbReference>
<dbReference type="Proteomes" id="UP000228641">
    <property type="component" value="Unassembled WGS sequence"/>
</dbReference>
<evidence type="ECO:0000256" key="1">
    <source>
        <dbReference type="ARBA" id="ARBA00038283"/>
    </source>
</evidence>
<comment type="similarity">
    <text evidence="1">Belongs to the initiator RepB protein family.</text>
</comment>
<reference evidence="3 4" key="1">
    <citation type="submission" date="2017-11" db="EMBL/GenBank/DDBJ databases">
        <title>Genome sequencing of Prevotella intermedia KCOM 1779.</title>
        <authorList>
            <person name="Kook J.-K."/>
            <person name="Park S.-N."/>
            <person name="Lim Y.K."/>
        </authorList>
    </citation>
    <scope>NUCLEOTIDE SEQUENCE [LARGE SCALE GENOMIC DNA]</scope>
    <source>
        <strain evidence="3 4">KCOM 1779</strain>
    </source>
</reference>